<protein>
    <recommendedName>
        <fullName evidence="3">Lipocalin-like domain-containing protein</fullName>
    </recommendedName>
</protein>
<comment type="caution">
    <text evidence="1">The sequence shown here is derived from an EMBL/GenBank/DDBJ whole genome shotgun (WGS) entry which is preliminary data.</text>
</comment>
<gene>
    <name evidence="1" type="ORF">WFZ86_13575</name>
</gene>
<evidence type="ECO:0000313" key="2">
    <source>
        <dbReference type="Proteomes" id="UP001468798"/>
    </source>
</evidence>
<proteinExistence type="predicted"/>
<dbReference type="EMBL" id="JBCGDP010000013">
    <property type="protein sequence ID" value="MEM0577534.1"/>
    <property type="molecule type" value="Genomic_DNA"/>
</dbReference>
<dbReference type="RefSeq" id="WP_342692428.1">
    <property type="nucleotide sequence ID" value="NZ_JBCGDP010000013.1"/>
</dbReference>
<sequence length="138" mass="16182">MKTMLLISLFVITFLKIDCQNKVLIGKYKVEFYDNYEQGYIITFRENNYYKTNLKGETIGKGEITKHLRENGEGIIHLKDYSIYIPAGKIDNVEHKSFSTYYTELLFDGKDTIQFGIHHENSDPHFAYKSGRIIKIKQ</sequence>
<evidence type="ECO:0000313" key="1">
    <source>
        <dbReference type="EMBL" id="MEM0577534.1"/>
    </source>
</evidence>
<evidence type="ECO:0008006" key="3">
    <source>
        <dbReference type="Google" id="ProtNLM"/>
    </source>
</evidence>
<accession>A0ABU9NTI5</accession>
<organism evidence="1 2">
    <name type="scientific">Flavobacterium polysaccharolyticum</name>
    <dbReference type="NCBI Taxonomy" id="3133148"/>
    <lineage>
        <taxon>Bacteria</taxon>
        <taxon>Pseudomonadati</taxon>
        <taxon>Bacteroidota</taxon>
        <taxon>Flavobacteriia</taxon>
        <taxon>Flavobacteriales</taxon>
        <taxon>Flavobacteriaceae</taxon>
        <taxon>Flavobacterium</taxon>
    </lineage>
</organism>
<keyword evidence="2" id="KW-1185">Reference proteome</keyword>
<name>A0ABU9NTI5_9FLAO</name>
<dbReference type="Proteomes" id="UP001468798">
    <property type="component" value="Unassembled WGS sequence"/>
</dbReference>
<reference evidence="1 2" key="1">
    <citation type="submission" date="2024-03" db="EMBL/GenBank/DDBJ databases">
        <title>Two novel species of the genus Flavobacterium exhibiting potentially degradation of complex polysaccharides.</title>
        <authorList>
            <person name="Lian X."/>
        </authorList>
    </citation>
    <scope>NUCLEOTIDE SEQUENCE [LARGE SCALE GENOMIC DNA]</scope>
    <source>
        <strain evidence="1 2">N6</strain>
    </source>
</reference>